<dbReference type="AlphaFoldDB" id="A0AAV2BYV8"/>
<dbReference type="Proteomes" id="UP001497382">
    <property type="component" value="Unassembled WGS sequence"/>
</dbReference>
<protein>
    <recommendedName>
        <fullName evidence="5">Secreted protein</fullName>
    </recommendedName>
</protein>
<name>A0AAV2BYV8_9ARAC</name>
<proteinExistence type="predicted"/>
<feature type="signal peptide" evidence="2">
    <location>
        <begin position="1"/>
        <end position="19"/>
    </location>
</feature>
<evidence type="ECO:0000256" key="1">
    <source>
        <dbReference type="SAM" id="MobiDB-lite"/>
    </source>
</evidence>
<evidence type="ECO:0000313" key="4">
    <source>
        <dbReference type="Proteomes" id="UP001497382"/>
    </source>
</evidence>
<organism evidence="3 4">
    <name type="scientific">Larinioides sclopetarius</name>
    <dbReference type="NCBI Taxonomy" id="280406"/>
    <lineage>
        <taxon>Eukaryota</taxon>
        <taxon>Metazoa</taxon>
        <taxon>Ecdysozoa</taxon>
        <taxon>Arthropoda</taxon>
        <taxon>Chelicerata</taxon>
        <taxon>Arachnida</taxon>
        <taxon>Araneae</taxon>
        <taxon>Araneomorphae</taxon>
        <taxon>Entelegynae</taxon>
        <taxon>Araneoidea</taxon>
        <taxon>Araneidae</taxon>
        <taxon>Larinioides</taxon>
    </lineage>
</organism>
<gene>
    <name evidence="3" type="ORF">LARSCL_LOCUS22559</name>
</gene>
<sequence>MIYNIGKCILNLFYTFALAFCPVPEPHHLWKDQQIHLSMQQAQKRQVKPTATQPTATRARKAAPKSSRARAMSSTRVWDVSSCPVLVRSQSLRL</sequence>
<reference evidence="3 4" key="1">
    <citation type="submission" date="2024-04" db="EMBL/GenBank/DDBJ databases">
        <authorList>
            <person name="Rising A."/>
            <person name="Reimegard J."/>
            <person name="Sonavane S."/>
            <person name="Akerstrom W."/>
            <person name="Nylinder S."/>
            <person name="Hedman E."/>
            <person name="Kallberg Y."/>
        </authorList>
    </citation>
    <scope>NUCLEOTIDE SEQUENCE [LARGE SCALE GENOMIC DNA]</scope>
</reference>
<feature type="non-terminal residue" evidence="3">
    <location>
        <position position="94"/>
    </location>
</feature>
<evidence type="ECO:0000256" key="2">
    <source>
        <dbReference type="SAM" id="SignalP"/>
    </source>
</evidence>
<accession>A0AAV2BYV8</accession>
<feature type="region of interest" description="Disordered" evidence="1">
    <location>
        <begin position="45"/>
        <end position="70"/>
    </location>
</feature>
<feature type="chain" id="PRO_5043382383" description="Secreted protein" evidence="2">
    <location>
        <begin position="20"/>
        <end position="94"/>
    </location>
</feature>
<evidence type="ECO:0000313" key="3">
    <source>
        <dbReference type="EMBL" id="CAL1301486.1"/>
    </source>
</evidence>
<comment type="caution">
    <text evidence="3">The sequence shown here is derived from an EMBL/GenBank/DDBJ whole genome shotgun (WGS) entry which is preliminary data.</text>
</comment>
<evidence type="ECO:0008006" key="5">
    <source>
        <dbReference type="Google" id="ProtNLM"/>
    </source>
</evidence>
<feature type="compositionally biased region" description="Low complexity" evidence="1">
    <location>
        <begin position="48"/>
        <end position="57"/>
    </location>
</feature>
<dbReference type="EMBL" id="CAXIEN010000714">
    <property type="protein sequence ID" value="CAL1301486.1"/>
    <property type="molecule type" value="Genomic_DNA"/>
</dbReference>
<keyword evidence="4" id="KW-1185">Reference proteome</keyword>
<keyword evidence="2" id="KW-0732">Signal</keyword>